<dbReference type="InterPro" id="IPR023214">
    <property type="entry name" value="HAD_sf"/>
</dbReference>
<accession>A0A261FZ91</accession>
<dbReference type="OrthoDB" id="9797415at2"/>
<organism evidence="1 2">
    <name type="scientific">Bifidobacterium hapali</name>
    <dbReference type="NCBI Taxonomy" id="1630172"/>
    <lineage>
        <taxon>Bacteria</taxon>
        <taxon>Bacillati</taxon>
        <taxon>Actinomycetota</taxon>
        <taxon>Actinomycetes</taxon>
        <taxon>Bifidobacteriales</taxon>
        <taxon>Bifidobacteriaceae</taxon>
        <taxon>Bifidobacterium</taxon>
    </lineage>
</organism>
<dbReference type="RefSeq" id="WP_094729616.1">
    <property type="nucleotide sequence ID" value="NZ_MWWY01000021.1"/>
</dbReference>
<dbReference type="PANTHER" id="PTHR43611:SF3">
    <property type="entry name" value="FLAVIN MONONUCLEOTIDE HYDROLASE 1, CHLOROPLATIC"/>
    <property type="match status" value="1"/>
</dbReference>
<comment type="caution">
    <text evidence="1">The sequence shown here is derived from an EMBL/GenBank/DDBJ whole genome shotgun (WGS) entry which is preliminary data.</text>
</comment>
<reference evidence="1 2" key="1">
    <citation type="journal article" date="2017" name="BMC Genomics">
        <title>Comparative genomic and phylogenomic analyses of the Bifidobacteriaceae family.</title>
        <authorList>
            <person name="Lugli G.A."/>
            <person name="Milani C."/>
            <person name="Turroni F."/>
            <person name="Duranti S."/>
            <person name="Mancabelli L."/>
            <person name="Mangifesta M."/>
            <person name="Ferrario C."/>
            <person name="Modesto M."/>
            <person name="Mattarelli P."/>
            <person name="Jiri K."/>
            <person name="van Sinderen D."/>
            <person name="Ventura M."/>
        </authorList>
    </citation>
    <scope>NUCLEOTIDE SEQUENCE [LARGE SCALE GENOMIC DNA]</scope>
    <source>
        <strain evidence="1 2">DSM 100202</strain>
    </source>
</reference>
<dbReference type="SUPFAM" id="SSF56784">
    <property type="entry name" value="HAD-like"/>
    <property type="match status" value="1"/>
</dbReference>
<sequence>MIDNVIFDVCGVLVDWQPRRALDGLFSPDQIDEFFADDDRCGFLYFDDLHDGGTDYADLIDEYEREYGARLGLRMRAYAAHVERTLVGTIPGMMSLIEDLKSAGVGVWALTNWGHDTWPIMRNRFPDLFDTLDGVMVSGVEGVRKPDRAAFDLAITRFAVERGHTLFVDDSPYNVDGARAAGLTAIRFDSAEQTRNWLADHGVISRAEHHSSTSWA</sequence>
<dbReference type="NCBIfam" id="TIGR01509">
    <property type="entry name" value="HAD-SF-IA-v3"/>
    <property type="match status" value="1"/>
</dbReference>
<dbReference type="Proteomes" id="UP000216074">
    <property type="component" value="Unassembled WGS sequence"/>
</dbReference>
<dbReference type="PANTHER" id="PTHR43611">
    <property type="entry name" value="ALPHA-D-GLUCOSE 1-PHOSPHATE PHOSPHATASE"/>
    <property type="match status" value="1"/>
</dbReference>
<gene>
    <name evidence="1" type="ORF">BHAP_0985</name>
</gene>
<dbReference type="SFLD" id="SFLDS00003">
    <property type="entry name" value="Haloacid_Dehalogenase"/>
    <property type="match status" value="1"/>
</dbReference>
<evidence type="ECO:0000313" key="2">
    <source>
        <dbReference type="Proteomes" id="UP000216074"/>
    </source>
</evidence>
<dbReference type="CDD" id="cd02603">
    <property type="entry name" value="HAD_sEH-N_like"/>
    <property type="match status" value="1"/>
</dbReference>
<proteinExistence type="predicted"/>
<name>A0A261FZ91_9BIFI</name>
<dbReference type="InterPro" id="IPR006439">
    <property type="entry name" value="HAD-SF_hydro_IA"/>
</dbReference>
<keyword evidence="2" id="KW-1185">Reference proteome</keyword>
<dbReference type="GO" id="GO:0016787">
    <property type="term" value="F:hydrolase activity"/>
    <property type="evidence" value="ECO:0007669"/>
    <property type="project" value="UniProtKB-KW"/>
</dbReference>
<dbReference type="EMBL" id="MWWY01000021">
    <property type="protein sequence ID" value="OZG64524.1"/>
    <property type="molecule type" value="Genomic_DNA"/>
</dbReference>
<protein>
    <submittedName>
        <fullName evidence="1">Alpha beta hydrolase</fullName>
    </submittedName>
</protein>
<dbReference type="SFLD" id="SFLDG01129">
    <property type="entry name" value="C1.5:_HAD__Beta-PGM__Phosphata"/>
    <property type="match status" value="1"/>
</dbReference>
<dbReference type="Pfam" id="PF00702">
    <property type="entry name" value="Hydrolase"/>
    <property type="match status" value="1"/>
</dbReference>
<dbReference type="PRINTS" id="PR00413">
    <property type="entry name" value="HADHALOGNASE"/>
</dbReference>
<dbReference type="Gene3D" id="3.40.50.1000">
    <property type="entry name" value="HAD superfamily/HAD-like"/>
    <property type="match status" value="1"/>
</dbReference>
<evidence type="ECO:0000313" key="1">
    <source>
        <dbReference type="EMBL" id="OZG64524.1"/>
    </source>
</evidence>
<dbReference type="AlphaFoldDB" id="A0A261FZ91"/>
<keyword evidence="1" id="KW-0378">Hydrolase</keyword>
<dbReference type="InterPro" id="IPR036412">
    <property type="entry name" value="HAD-like_sf"/>
</dbReference>